<dbReference type="GO" id="GO:0005737">
    <property type="term" value="C:cytoplasm"/>
    <property type="evidence" value="ECO:0007669"/>
    <property type="project" value="TreeGrafter"/>
</dbReference>
<dbReference type="GO" id="GO:0032982">
    <property type="term" value="C:myosin filament"/>
    <property type="evidence" value="ECO:0007669"/>
    <property type="project" value="TreeGrafter"/>
</dbReference>
<name>A0A2A9MIE8_BESBE</name>
<dbReference type="Proteomes" id="UP000224006">
    <property type="component" value="Chromosome V"/>
</dbReference>
<feature type="region of interest" description="Disordered" evidence="1">
    <location>
        <begin position="575"/>
        <end position="613"/>
    </location>
</feature>
<dbReference type="VEuPathDB" id="ToxoDB:BESB_062440"/>
<dbReference type="PANTHER" id="PTHR45615">
    <property type="entry name" value="MYOSIN HEAVY CHAIN, NON-MUSCLE"/>
    <property type="match status" value="1"/>
</dbReference>
<dbReference type="PANTHER" id="PTHR45615:SF40">
    <property type="entry name" value="MYOSIN HEAVY CHAIN, NON-MUSCLE"/>
    <property type="match status" value="1"/>
</dbReference>
<organism evidence="2 3">
    <name type="scientific">Besnoitia besnoiti</name>
    <name type="common">Apicomplexan protozoan</name>
    <dbReference type="NCBI Taxonomy" id="94643"/>
    <lineage>
        <taxon>Eukaryota</taxon>
        <taxon>Sar</taxon>
        <taxon>Alveolata</taxon>
        <taxon>Apicomplexa</taxon>
        <taxon>Conoidasida</taxon>
        <taxon>Coccidia</taxon>
        <taxon>Eucoccidiorida</taxon>
        <taxon>Eimeriorina</taxon>
        <taxon>Sarcocystidae</taxon>
        <taxon>Besnoitia</taxon>
    </lineage>
</organism>
<dbReference type="GO" id="GO:0016460">
    <property type="term" value="C:myosin II complex"/>
    <property type="evidence" value="ECO:0007669"/>
    <property type="project" value="TreeGrafter"/>
</dbReference>
<feature type="compositionally biased region" description="Basic and acidic residues" evidence="1">
    <location>
        <begin position="355"/>
        <end position="366"/>
    </location>
</feature>
<accession>A0A2A9MIE8</accession>
<feature type="region of interest" description="Disordered" evidence="1">
    <location>
        <begin position="984"/>
        <end position="1032"/>
    </location>
</feature>
<keyword evidence="3" id="KW-1185">Reference proteome</keyword>
<dbReference type="AlphaFoldDB" id="A0A2A9MIE8"/>
<dbReference type="KEGG" id="bbes:BESB_062440"/>
<feature type="compositionally biased region" description="Basic and acidic residues" evidence="1">
    <location>
        <begin position="1066"/>
        <end position="1078"/>
    </location>
</feature>
<dbReference type="GO" id="GO:0000146">
    <property type="term" value="F:microfilament motor activity"/>
    <property type="evidence" value="ECO:0007669"/>
    <property type="project" value="TreeGrafter"/>
</dbReference>
<dbReference type="GO" id="GO:0051015">
    <property type="term" value="F:actin filament binding"/>
    <property type="evidence" value="ECO:0007669"/>
    <property type="project" value="TreeGrafter"/>
</dbReference>
<feature type="compositionally biased region" description="Low complexity" evidence="1">
    <location>
        <begin position="178"/>
        <end position="191"/>
    </location>
</feature>
<feature type="compositionally biased region" description="Basic and acidic residues" evidence="1">
    <location>
        <begin position="1019"/>
        <end position="1030"/>
    </location>
</feature>
<feature type="compositionally biased region" description="Basic and acidic residues" evidence="1">
    <location>
        <begin position="1114"/>
        <end position="1143"/>
    </location>
</feature>
<evidence type="ECO:0008006" key="4">
    <source>
        <dbReference type="Google" id="ProtNLM"/>
    </source>
</evidence>
<protein>
    <recommendedName>
        <fullName evidence="4">C2 NT-type domain-containing protein</fullName>
    </recommendedName>
</protein>
<evidence type="ECO:0000256" key="1">
    <source>
        <dbReference type="SAM" id="MobiDB-lite"/>
    </source>
</evidence>
<feature type="region of interest" description="Disordered" evidence="1">
    <location>
        <begin position="165"/>
        <end position="196"/>
    </location>
</feature>
<sequence>MSRVLRGLKHIRQESEKYRFSLRVEAVKINHSKAEKTFATVEWIRGPKRCRGREVVVLSPGANSLEFAAGHEFVLIATLFRKKGAGEPEKGDKPAPANASRLRKFALRRNSTAAASTGEEETDARAGDCLFLPKESKLQLVEVQESGRRSFRALTGRARLNSFAGASGSGLSPSTPEADAATASGSLSGASRPSPPLNLRAAPIASAVLAERRIDLAQFVNARVAKGNETGVAEVIQERLTLPLDRCGDPEASITFVLSFTHLGSAGEGDDDAVSLHSGLVSLASDETFFRQSVAAPAGFSSAVSGPAAPVLAVRHPQGASSSALPPTREALERPAATAGGHKKPDALAAPSAAEPKKTEDADARCAAEPAVRPLGAAPVKDLLQARERCLNLQRTNEAGVSASAKASGGRRYSCRHAEVGLLAGLSLRRELDRDWIAAWCVCLSLFQPTPSPSSEASTSGSTPPLADFVAPSPLPVSHGTRGGTKETSLATLRHSGGLGATTAVAEAETGKVLQLLKRVAELERKNEEKQRLLMKAQQALDAKESAERDDYENKIRNLFSQIEDLHTSLANAQEEQLSMAQQLEEERARRKAGEGDGAPGAGRDESVSSASYSKLRDELSALRAKMQQADRAHKDIQAQHLLQQKQQHERIEELQVSLHRQQDEAHAERASLQALLRQHQTAEEMKEAELQRQAKALQTLEAESAALCRQCEAAQQSLAQISARLGEEKDAREKAERELTGLRNKLGEEHHDDPLMQQLLTLQQEVSELTATRDELRRRKERDERAHLQHIHQLQEQLRQVREQQQERIHILEQEKVTLRMQVLALEHEISLLPSGESGSSSEGDSAFLAPSSPSAAAFGVAGGGGAGQDAEAARGRRAAEKRAASLIEELETDLVKTKIELALAEQRRAEDLDICKHKIASLKDTILNYAAVVSDLEVQVADLKLQTKHRDFFFASGSSVGARRLKPIRSLRSLFRASRAQGSRSSPECEAAQPGPCLSLTSGASSPPRGEPDEGGGGERRPENEGENRNAPPLVCAAAAVRSTAQLVLFDANREEEACPANLETREGRVARRSAETPRAAALNASPRAPPPPQPPSRSSSFRFRLRSGSFVKDERPDRDGRRRRESASGRDDARASDARKLRQSFSVSGAERNWSPPPRPEGGAWRANSRESPDVSALN</sequence>
<comment type="caution">
    <text evidence="2">The sequence shown here is derived from an EMBL/GenBank/DDBJ whole genome shotgun (WGS) entry which is preliminary data.</text>
</comment>
<dbReference type="EMBL" id="NWUJ01000005">
    <property type="protein sequence ID" value="PFH35357.1"/>
    <property type="molecule type" value="Genomic_DNA"/>
</dbReference>
<gene>
    <name evidence="2" type="ORF">BESB_062440</name>
</gene>
<feature type="region of interest" description="Disordered" evidence="1">
    <location>
        <begin position="452"/>
        <end position="486"/>
    </location>
</feature>
<dbReference type="RefSeq" id="XP_029219366.1">
    <property type="nucleotide sequence ID" value="XM_029364658.1"/>
</dbReference>
<dbReference type="OrthoDB" id="340336at2759"/>
<reference evidence="2 3" key="1">
    <citation type="submission" date="2017-09" db="EMBL/GenBank/DDBJ databases">
        <title>Genome sequencing of Besnoitia besnoiti strain Bb-Ger1.</title>
        <authorList>
            <person name="Schares G."/>
            <person name="Venepally P."/>
            <person name="Lorenzi H.A."/>
        </authorList>
    </citation>
    <scope>NUCLEOTIDE SEQUENCE [LARGE SCALE GENOMIC DNA]</scope>
    <source>
        <strain evidence="2 3">Bb-Ger1</strain>
    </source>
</reference>
<proteinExistence type="predicted"/>
<evidence type="ECO:0000313" key="2">
    <source>
        <dbReference type="EMBL" id="PFH35357.1"/>
    </source>
</evidence>
<evidence type="ECO:0000313" key="3">
    <source>
        <dbReference type="Proteomes" id="UP000224006"/>
    </source>
</evidence>
<feature type="compositionally biased region" description="Low complexity" evidence="1">
    <location>
        <begin position="1080"/>
        <end position="1089"/>
    </location>
</feature>
<dbReference type="GeneID" id="40311172"/>
<feature type="region of interest" description="Disordered" evidence="1">
    <location>
        <begin position="1063"/>
        <end position="1182"/>
    </location>
</feature>
<feature type="compositionally biased region" description="Basic and acidic residues" evidence="1">
    <location>
        <begin position="585"/>
        <end position="595"/>
    </location>
</feature>
<feature type="region of interest" description="Disordered" evidence="1">
    <location>
        <begin position="317"/>
        <end position="366"/>
    </location>
</feature>
<feature type="compositionally biased region" description="Low complexity" evidence="1">
    <location>
        <begin position="453"/>
        <end position="465"/>
    </location>
</feature>